<keyword evidence="5" id="KW-0687">Ribonucleoprotein</keyword>
<dbReference type="Proteomes" id="UP000054937">
    <property type="component" value="Unassembled WGS sequence"/>
</dbReference>
<evidence type="ECO:0000256" key="3">
    <source>
        <dbReference type="ARBA" id="ARBA00022980"/>
    </source>
</evidence>
<protein>
    <recommendedName>
        <fullName evidence="6">Large ribosomal subunit protein uL29m</fullName>
    </recommendedName>
</protein>
<evidence type="ECO:0000256" key="1">
    <source>
        <dbReference type="ARBA" id="ARBA00004173"/>
    </source>
</evidence>
<evidence type="ECO:0000256" key="6">
    <source>
        <dbReference type="ARBA" id="ARBA00035289"/>
    </source>
</evidence>
<dbReference type="EMBL" id="LDAU01000059">
    <property type="protein sequence ID" value="KRX08671.1"/>
    <property type="molecule type" value="Genomic_DNA"/>
</dbReference>
<dbReference type="Pfam" id="PF06984">
    <property type="entry name" value="MRP-L47"/>
    <property type="match status" value="1"/>
</dbReference>
<dbReference type="AlphaFoldDB" id="A0A0V0R2C6"/>
<comment type="subcellular location">
    <subcellularLocation>
        <location evidence="1">Mitochondrion</location>
    </subcellularLocation>
</comment>
<keyword evidence="8" id="KW-1185">Reference proteome</keyword>
<dbReference type="InterPro" id="IPR036049">
    <property type="entry name" value="Ribosomal_uL29_sf"/>
</dbReference>
<organism evidence="7 8">
    <name type="scientific">Pseudocohnilembus persalinus</name>
    <name type="common">Ciliate</name>
    <dbReference type="NCBI Taxonomy" id="266149"/>
    <lineage>
        <taxon>Eukaryota</taxon>
        <taxon>Sar</taxon>
        <taxon>Alveolata</taxon>
        <taxon>Ciliophora</taxon>
        <taxon>Intramacronucleata</taxon>
        <taxon>Oligohymenophorea</taxon>
        <taxon>Scuticociliatia</taxon>
        <taxon>Philasterida</taxon>
        <taxon>Pseudocohnilembidae</taxon>
        <taxon>Pseudocohnilembus</taxon>
    </lineage>
</organism>
<dbReference type="Gene3D" id="6.10.330.20">
    <property type="match status" value="1"/>
</dbReference>
<dbReference type="OrthoDB" id="270763at2759"/>
<dbReference type="GO" id="GO:0003735">
    <property type="term" value="F:structural constituent of ribosome"/>
    <property type="evidence" value="ECO:0007669"/>
    <property type="project" value="InterPro"/>
</dbReference>
<sequence>MVQFTEIFDRKQADEKNQKVSSGRAWRANELRLKSNEDLHKLWYVLLKEKNTLMSDNAYKKKIYNTRGPQGRMTKIKVSMARLLTVVNERKQVREHYRKYLEDEYVKEQREIFEQKLKEQQQREVIVPEITHALLRAKYQALKKGVDNTEYIQQEVDKIQKKQEQKQYLDQSYDYKNKPIIPLSEQQGDSSSILTPNANGIPQFTSLFQEQLKTGKNKLSEQEVLRAHVKNWKMLNLKQKRIVVNFLQARRAKEAKKEFQKELDLLSQKIAYDSIQERQAN</sequence>
<evidence type="ECO:0000313" key="7">
    <source>
        <dbReference type="EMBL" id="KRX08671.1"/>
    </source>
</evidence>
<keyword evidence="4" id="KW-0496">Mitochondrion</keyword>
<comment type="caution">
    <text evidence="7">The sequence shown here is derived from an EMBL/GenBank/DDBJ whole genome shotgun (WGS) entry which is preliminary data.</text>
</comment>
<dbReference type="PANTHER" id="PTHR21183:SF18">
    <property type="entry name" value="LARGE RIBOSOMAL SUBUNIT PROTEIN UL29M"/>
    <property type="match status" value="1"/>
</dbReference>
<accession>A0A0V0R2C6</accession>
<evidence type="ECO:0000256" key="4">
    <source>
        <dbReference type="ARBA" id="ARBA00023128"/>
    </source>
</evidence>
<dbReference type="GO" id="GO:0005762">
    <property type="term" value="C:mitochondrial large ribosomal subunit"/>
    <property type="evidence" value="ECO:0007669"/>
    <property type="project" value="TreeGrafter"/>
</dbReference>
<proteinExistence type="inferred from homology"/>
<name>A0A0V0R2C6_PSEPJ</name>
<evidence type="ECO:0000313" key="8">
    <source>
        <dbReference type="Proteomes" id="UP000054937"/>
    </source>
</evidence>
<dbReference type="PANTHER" id="PTHR21183">
    <property type="entry name" value="RIBOSOMAL PROTEIN L47, MITOCHONDRIAL-RELATED"/>
    <property type="match status" value="1"/>
</dbReference>
<comment type="similarity">
    <text evidence="2">Belongs to the universal ribosomal protein uL29 family.</text>
</comment>
<evidence type="ECO:0000256" key="5">
    <source>
        <dbReference type="ARBA" id="ARBA00023274"/>
    </source>
</evidence>
<evidence type="ECO:0000256" key="2">
    <source>
        <dbReference type="ARBA" id="ARBA00009254"/>
    </source>
</evidence>
<dbReference type="InterPro" id="IPR038340">
    <property type="entry name" value="MRP-L47_sf"/>
</dbReference>
<dbReference type="OMA" id="RILLQTW"/>
<gene>
    <name evidence="7" type="ORF">PPERSA_07483</name>
</gene>
<dbReference type="InParanoid" id="A0A0V0R2C6"/>
<dbReference type="GO" id="GO:0032543">
    <property type="term" value="P:mitochondrial translation"/>
    <property type="evidence" value="ECO:0007669"/>
    <property type="project" value="TreeGrafter"/>
</dbReference>
<dbReference type="InterPro" id="IPR010729">
    <property type="entry name" value="Ribosomal_uL29_mit"/>
</dbReference>
<keyword evidence="3 7" id="KW-0689">Ribosomal protein</keyword>
<dbReference type="SUPFAM" id="SSF46561">
    <property type="entry name" value="Ribosomal protein L29 (L29p)"/>
    <property type="match status" value="1"/>
</dbReference>
<reference evidence="7 8" key="1">
    <citation type="journal article" date="2015" name="Sci. Rep.">
        <title>Genome of the facultative scuticociliatosis pathogen Pseudocohnilembus persalinus provides insight into its virulence through horizontal gene transfer.</title>
        <authorList>
            <person name="Xiong J."/>
            <person name="Wang G."/>
            <person name="Cheng J."/>
            <person name="Tian M."/>
            <person name="Pan X."/>
            <person name="Warren A."/>
            <person name="Jiang C."/>
            <person name="Yuan D."/>
            <person name="Miao W."/>
        </authorList>
    </citation>
    <scope>NUCLEOTIDE SEQUENCE [LARGE SCALE GENOMIC DNA]</scope>
    <source>
        <strain evidence="7">36N120E</strain>
    </source>
</reference>